<dbReference type="InterPro" id="IPR015943">
    <property type="entry name" value="WD40/YVTN_repeat-like_dom_sf"/>
</dbReference>
<dbReference type="Gene3D" id="2.130.10.10">
    <property type="entry name" value="YVTN repeat-like/Quinoprotein amine dehydrogenase"/>
    <property type="match status" value="2"/>
</dbReference>
<dbReference type="InterPro" id="IPR020472">
    <property type="entry name" value="WD40_PAC1"/>
</dbReference>
<dbReference type="OrthoDB" id="2421129at2759"/>
<dbReference type="Gene3D" id="3.10.20.90">
    <property type="entry name" value="Phosphatidylinositol 3-kinase Catalytic Subunit, Chain A, domain 1"/>
    <property type="match status" value="1"/>
</dbReference>
<dbReference type="PANTHER" id="PTHR19862">
    <property type="entry name" value="WD REPEAT-CONTAINING PROTEIN 48"/>
    <property type="match status" value="1"/>
</dbReference>
<organism evidence="5 6">
    <name type="scientific">Ceratopteris richardii</name>
    <name type="common">Triangle waterfern</name>
    <dbReference type="NCBI Taxonomy" id="49495"/>
    <lineage>
        <taxon>Eukaryota</taxon>
        <taxon>Viridiplantae</taxon>
        <taxon>Streptophyta</taxon>
        <taxon>Embryophyta</taxon>
        <taxon>Tracheophyta</taxon>
        <taxon>Polypodiopsida</taxon>
        <taxon>Polypodiidae</taxon>
        <taxon>Polypodiales</taxon>
        <taxon>Pteridineae</taxon>
        <taxon>Pteridaceae</taxon>
        <taxon>Parkerioideae</taxon>
        <taxon>Ceratopteris</taxon>
    </lineage>
</organism>
<dbReference type="InterPro" id="IPR021772">
    <property type="entry name" value="WDR48/Bun107"/>
</dbReference>
<keyword evidence="3" id="KW-0677">Repeat</keyword>
<feature type="repeat" description="WD" evidence="4">
    <location>
        <begin position="252"/>
        <end position="293"/>
    </location>
</feature>
<dbReference type="InterPro" id="IPR001680">
    <property type="entry name" value="WD40_rpt"/>
</dbReference>
<comment type="similarity">
    <text evidence="1">Belongs to the WD repeat WDR48 family.</text>
</comment>
<evidence type="ECO:0000256" key="1">
    <source>
        <dbReference type="ARBA" id="ARBA00006917"/>
    </source>
</evidence>
<evidence type="ECO:0000313" key="5">
    <source>
        <dbReference type="EMBL" id="KAH7285285.1"/>
    </source>
</evidence>
<dbReference type="Pfam" id="PF00400">
    <property type="entry name" value="WD40"/>
    <property type="match status" value="6"/>
</dbReference>
<keyword evidence="6" id="KW-1185">Reference proteome</keyword>
<dbReference type="GO" id="GO:0000724">
    <property type="term" value="P:double-strand break repair via homologous recombination"/>
    <property type="evidence" value="ECO:0007669"/>
    <property type="project" value="TreeGrafter"/>
</dbReference>
<dbReference type="Pfam" id="PF11816">
    <property type="entry name" value="DUF3337"/>
    <property type="match status" value="1"/>
</dbReference>
<keyword evidence="2 4" id="KW-0853">WD repeat</keyword>
<protein>
    <submittedName>
        <fullName evidence="5">Uncharacterized protein</fullName>
    </submittedName>
</protein>
<dbReference type="EMBL" id="CM035438">
    <property type="protein sequence ID" value="KAH7285286.1"/>
    <property type="molecule type" value="Genomic_DNA"/>
</dbReference>
<feature type="repeat" description="WD" evidence="4">
    <location>
        <begin position="123"/>
        <end position="164"/>
    </location>
</feature>
<gene>
    <name evidence="5" type="ORF">KP509_33G020800</name>
</gene>
<dbReference type="PROSITE" id="PS00678">
    <property type="entry name" value="WD_REPEATS_1"/>
    <property type="match status" value="1"/>
</dbReference>
<dbReference type="EMBL" id="CM035438">
    <property type="protein sequence ID" value="KAH7285285.1"/>
    <property type="molecule type" value="Genomic_DNA"/>
</dbReference>
<evidence type="ECO:0000313" key="6">
    <source>
        <dbReference type="Proteomes" id="UP000825935"/>
    </source>
</evidence>
<proteinExistence type="inferred from homology"/>
<evidence type="ECO:0000256" key="4">
    <source>
        <dbReference type="PROSITE-ProRule" id="PRU00221"/>
    </source>
</evidence>
<dbReference type="PANTHER" id="PTHR19862:SF14">
    <property type="entry name" value="WD REPEAT-CONTAINING PROTEIN 48"/>
    <property type="match status" value="1"/>
</dbReference>
<name>A0A8T2QP75_CERRI</name>
<dbReference type="PRINTS" id="PR00320">
    <property type="entry name" value="GPROTEINBRPT"/>
</dbReference>
<dbReference type="CDD" id="cd00200">
    <property type="entry name" value="WD40"/>
    <property type="match status" value="1"/>
</dbReference>
<dbReference type="PROSITE" id="PS50082">
    <property type="entry name" value="WD_REPEATS_2"/>
    <property type="match status" value="3"/>
</dbReference>
<evidence type="ECO:0000256" key="2">
    <source>
        <dbReference type="ARBA" id="ARBA00022574"/>
    </source>
</evidence>
<sequence>MHRVGSTGNGSTSARAKRERRLTYIIRDTDDSNHYSTVNCLSLYSDPAHVTEVKDVLFTGSRDGTLKRWELTDAATTCCATFESHTDWVNDALLIGDVLVSCSSDSTIKTWKAFSDGVCTKTFRQHSDYVLSLAIAKKTNAIASGGLGGEVFVWDLEAANVPMVKFSDNGVDSVEPVNNTGHGGGFDNNSTCSDPTSNAEEPQGFMPITVKGHKESVYAVAMNDVGTVLVSGGTEKALRVWDPRTGTKSMKLRGHSDNIRALALDESGRKCLSGSSDSIIRLWDLGQQRCVHSYAVHTDSVWALAANSSFTCVYSGGRDASVCATNLNSRESSLVCSGKHPVLSLAPNGDNWLWVASSECAVQKWSIKSKAQKSSSFLAGSVPCTRATMCTEGSPLIPISTEPACVIPVNPQIVRHTVLNDRRHILTKDMAGVVKLWEITKGEMKVNYGDISFEDKEKELFEMVSVPAWFTADSRLGCLSIHLDSPQCFAAEMYAADAQVPGASEELKINLGHETLRGLFSHWLACREKKTESSPDGNEDTQNNCNIGEEKVMASNSPVKGRSSLPVCSAFDFSSAYPPSIITEGSEGGTWRRKIIDLSGTEDEKELPAWCLDALLHGKFSTKESTKCSFHLHPYEGTTVQVQTQGKLTAPRVLRIHKVITYVHERIVLDKLLVDSNTDSLGTSASNNFQPETLNVKDSRPSTRYWHEKTGFNIDILCNNQVLRPDMTLATVRQYIWKKSDDLQLHFRITLEEK</sequence>
<reference evidence="5" key="1">
    <citation type="submission" date="2021-08" db="EMBL/GenBank/DDBJ databases">
        <title>WGS assembly of Ceratopteris richardii.</title>
        <authorList>
            <person name="Marchant D.B."/>
            <person name="Chen G."/>
            <person name="Jenkins J."/>
            <person name="Shu S."/>
            <person name="Leebens-Mack J."/>
            <person name="Grimwood J."/>
            <person name="Schmutz J."/>
            <person name="Soltis P."/>
            <person name="Soltis D."/>
            <person name="Chen Z.-H."/>
        </authorList>
    </citation>
    <scope>NUCLEOTIDE SEQUENCE</scope>
    <source>
        <strain evidence="5">Whitten #5841</strain>
        <tissue evidence="5">Leaf</tissue>
    </source>
</reference>
<evidence type="ECO:0000256" key="3">
    <source>
        <dbReference type="ARBA" id="ARBA00022737"/>
    </source>
</evidence>
<dbReference type="CDD" id="cd17041">
    <property type="entry name" value="Ubl_WDR48"/>
    <property type="match status" value="1"/>
</dbReference>
<dbReference type="InterPro" id="IPR036322">
    <property type="entry name" value="WD40_repeat_dom_sf"/>
</dbReference>
<dbReference type="SUPFAM" id="SSF50978">
    <property type="entry name" value="WD40 repeat-like"/>
    <property type="match status" value="1"/>
</dbReference>
<dbReference type="InterPro" id="IPR051246">
    <property type="entry name" value="WDR48"/>
</dbReference>
<feature type="repeat" description="WD" evidence="4">
    <location>
        <begin position="210"/>
        <end position="251"/>
    </location>
</feature>
<accession>A0A8T2QP75</accession>
<comment type="caution">
    <text evidence="5">The sequence shown here is derived from an EMBL/GenBank/DDBJ whole genome shotgun (WGS) entry which is preliminary data.</text>
</comment>
<dbReference type="GO" id="GO:0043130">
    <property type="term" value="F:ubiquitin binding"/>
    <property type="evidence" value="ECO:0007669"/>
    <property type="project" value="TreeGrafter"/>
</dbReference>
<dbReference type="Proteomes" id="UP000825935">
    <property type="component" value="Chromosome 33"/>
</dbReference>
<dbReference type="SMART" id="SM00320">
    <property type="entry name" value="WD40"/>
    <property type="match status" value="8"/>
</dbReference>
<dbReference type="InterPro" id="IPR019775">
    <property type="entry name" value="WD40_repeat_CS"/>
</dbReference>
<dbReference type="AlphaFoldDB" id="A0A8T2QP75"/>
<dbReference type="PROSITE" id="PS50294">
    <property type="entry name" value="WD_REPEATS_REGION"/>
    <property type="match status" value="3"/>
</dbReference>